<feature type="transmembrane region" description="Helical" evidence="8">
    <location>
        <begin position="317"/>
        <end position="337"/>
    </location>
</feature>
<evidence type="ECO:0000256" key="8">
    <source>
        <dbReference type="SAM" id="Phobius"/>
    </source>
</evidence>
<feature type="transmembrane region" description="Helical" evidence="8">
    <location>
        <begin position="397"/>
        <end position="418"/>
    </location>
</feature>
<gene>
    <name evidence="9" type="ORF">US90_C0005G0026</name>
</gene>
<evidence type="ECO:0000256" key="5">
    <source>
        <dbReference type="ARBA" id="ARBA00022692"/>
    </source>
</evidence>
<evidence type="ECO:0000256" key="7">
    <source>
        <dbReference type="ARBA" id="ARBA00023136"/>
    </source>
</evidence>
<dbReference type="GO" id="GO:0016763">
    <property type="term" value="F:pentosyltransferase activity"/>
    <property type="evidence" value="ECO:0007669"/>
    <property type="project" value="TreeGrafter"/>
</dbReference>
<feature type="transmembrane region" description="Helical" evidence="8">
    <location>
        <begin position="344"/>
        <end position="363"/>
    </location>
</feature>
<dbReference type="AlphaFoldDB" id="A0A0G0JW06"/>
<dbReference type="EMBL" id="LBUT01000005">
    <property type="protein sequence ID" value="KKQ70812.1"/>
    <property type="molecule type" value="Genomic_DNA"/>
</dbReference>
<keyword evidence="5 8" id="KW-0812">Transmembrane</keyword>
<name>A0A0G0JW06_9BACT</name>
<sequence length="557" mass="64375">MIKILKKNWFWMSFCLILIFNLGVRIYGLDKSPPSVNFDEAALGYNAYSIMKTGRDEYGNYLPLSLRSFNDYKPALYSYLSIPFVYLLGLNEISTRMVSALAGTASLIFLFLFLKEFVTRKKYLLFIFLTMSLQPWRLHFSRTAFESNLSMFLFSGGAWFLYSYLKIKDYKKMIWSVMFFVSAAYSYHSARLAAPLILGLVSIDPIRALYQKIRVKSKILVALIMFIILSVPIFLANSNLVLTRFKQENIFNRYYPYTPRELVTEGNPWLNWKNNPVYYFAALVAGHIMAYVSPINLGSRVFHFVKGSPQSIPSFSMLGWLESMILVAGLVVLIKNIKKEKNRFLVYWLVAGIAPAAVTWNWFHPLRSLNIFPALEVVVGIGMAGLLIWISKWKSKWLAGGVRFIWVVVTILSLIFVINNEYRYAVWENHGEYQPGGFKQGAGVLKNLQEDYDQVIIDSPHAQSYIFFLFYQSFPPEIVQQYASIRPKPGIEGNLNFDFYKFKFRKFDWPKDKELTRTLFWTSSEVKVDEIKNTPGADVIQFENAVKYIGASLIIKQ</sequence>
<evidence type="ECO:0000256" key="3">
    <source>
        <dbReference type="ARBA" id="ARBA00022676"/>
    </source>
</evidence>
<dbReference type="Proteomes" id="UP000034406">
    <property type="component" value="Unassembled WGS sequence"/>
</dbReference>
<evidence type="ECO:0000313" key="10">
    <source>
        <dbReference type="Proteomes" id="UP000034406"/>
    </source>
</evidence>
<comment type="subcellular location">
    <subcellularLocation>
        <location evidence="1">Cell membrane</location>
        <topology evidence="1">Multi-pass membrane protein</topology>
    </subcellularLocation>
</comment>
<feature type="transmembrane region" description="Helical" evidence="8">
    <location>
        <begin position="277"/>
        <end position="297"/>
    </location>
</feature>
<feature type="transmembrane region" description="Helical" evidence="8">
    <location>
        <begin position="147"/>
        <end position="165"/>
    </location>
</feature>
<feature type="transmembrane region" description="Helical" evidence="8">
    <location>
        <begin position="369"/>
        <end position="390"/>
    </location>
</feature>
<proteinExistence type="predicted"/>
<keyword evidence="4" id="KW-0808">Transferase</keyword>
<dbReference type="GO" id="GO:0009103">
    <property type="term" value="P:lipopolysaccharide biosynthetic process"/>
    <property type="evidence" value="ECO:0007669"/>
    <property type="project" value="UniProtKB-ARBA"/>
</dbReference>
<dbReference type="STRING" id="1618490.US90_C0005G0026"/>
<reference evidence="9 10" key="1">
    <citation type="journal article" date="2015" name="Nature">
        <title>rRNA introns, odd ribosomes, and small enigmatic genomes across a large radiation of phyla.</title>
        <authorList>
            <person name="Brown C.T."/>
            <person name="Hug L.A."/>
            <person name="Thomas B.C."/>
            <person name="Sharon I."/>
            <person name="Castelle C.J."/>
            <person name="Singh A."/>
            <person name="Wilkins M.J."/>
            <person name="Williams K.H."/>
            <person name="Banfield J.F."/>
        </authorList>
    </citation>
    <scope>NUCLEOTIDE SEQUENCE [LARGE SCALE GENOMIC DNA]</scope>
</reference>
<dbReference type="PANTHER" id="PTHR33908">
    <property type="entry name" value="MANNOSYLTRANSFERASE YKCB-RELATED"/>
    <property type="match status" value="1"/>
</dbReference>
<keyword evidence="2" id="KW-1003">Cell membrane</keyword>
<evidence type="ECO:0000256" key="2">
    <source>
        <dbReference type="ARBA" id="ARBA00022475"/>
    </source>
</evidence>
<evidence type="ECO:0000256" key="1">
    <source>
        <dbReference type="ARBA" id="ARBA00004651"/>
    </source>
</evidence>
<dbReference type="GO" id="GO:0005886">
    <property type="term" value="C:plasma membrane"/>
    <property type="evidence" value="ECO:0007669"/>
    <property type="project" value="UniProtKB-SubCell"/>
</dbReference>
<dbReference type="InterPro" id="IPR050297">
    <property type="entry name" value="LipidA_mod_glycosyltrf_83"/>
</dbReference>
<evidence type="ECO:0008006" key="11">
    <source>
        <dbReference type="Google" id="ProtNLM"/>
    </source>
</evidence>
<keyword evidence="3" id="KW-0328">Glycosyltransferase</keyword>
<evidence type="ECO:0000256" key="6">
    <source>
        <dbReference type="ARBA" id="ARBA00022989"/>
    </source>
</evidence>
<accession>A0A0G0JW06</accession>
<feature type="transmembrane region" description="Helical" evidence="8">
    <location>
        <begin position="93"/>
        <end position="114"/>
    </location>
</feature>
<dbReference type="GO" id="GO:0010041">
    <property type="term" value="P:response to iron(III) ion"/>
    <property type="evidence" value="ECO:0007669"/>
    <property type="project" value="TreeGrafter"/>
</dbReference>
<keyword evidence="6 8" id="KW-1133">Transmembrane helix</keyword>
<evidence type="ECO:0000313" key="9">
    <source>
        <dbReference type="EMBL" id="KKQ70812.1"/>
    </source>
</evidence>
<feature type="transmembrane region" description="Helical" evidence="8">
    <location>
        <begin position="219"/>
        <end position="242"/>
    </location>
</feature>
<organism evidence="9 10">
    <name type="scientific">Candidatus Shapirobacteria bacterium GW2011_GWE2_38_30</name>
    <dbReference type="NCBI Taxonomy" id="1618490"/>
    <lineage>
        <taxon>Bacteria</taxon>
        <taxon>Candidatus Shapironibacteriota</taxon>
    </lineage>
</organism>
<evidence type="ECO:0000256" key="4">
    <source>
        <dbReference type="ARBA" id="ARBA00022679"/>
    </source>
</evidence>
<protein>
    <recommendedName>
        <fullName evidence="11">Glycosyltransferase RgtA/B/C/D-like domain-containing protein</fullName>
    </recommendedName>
</protein>
<feature type="transmembrane region" description="Helical" evidence="8">
    <location>
        <begin position="9"/>
        <end position="28"/>
    </location>
</feature>
<feature type="transmembrane region" description="Helical" evidence="8">
    <location>
        <begin position="177"/>
        <end position="199"/>
    </location>
</feature>
<keyword evidence="7 8" id="KW-0472">Membrane</keyword>
<comment type="caution">
    <text evidence="9">The sequence shown here is derived from an EMBL/GenBank/DDBJ whole genome shotgun (WGS) entry which is preliminary data.</text>
</comment>
<dbReference type="PANTHER" id="PTHR33908:SF3">
    <property type="entry name" value="UNDECAPRENYL PHOSPHATE-ALPHA-4-AMINO-4-DEOXY-L-ARABINOSE ARABINOSYL TRANSFERASE"/>
    <property type="match status" value="1"/>
</dbReference>